<proteinExistence type="predicted"/>
<dbReference type="Proteomes" id="UP000263273">
    <property type="component" value="Unassembled WGS sequence"/>
</dbReference>
<protein>
    <submittedName>
        <fullName evidence="1">Uncharacterized protein</fullName>
    </submittedName>
</protein>
<sequence length="511" mass="57489">DENGYALVGTFDNKSTDEFGDVLPTSFVMDFAVPELDEHDQRKVRVLEPDEFTPVFDKIKGTDERTTNLVERFKYSIEETVSNLKEYKFAPQEALVEEEGQPYYVTLPVSCTYGDKEYTLNLPIRLIGGGPGPMDGWDEEFAKMKRIVSRVGGISPEIARVLRENGQRMSTAELRLISKRICQDAIVYYTKDAAEYNQIANELDNMIYYAEWIKWFGDQAFSYLISTYYGDTADAILSPAKDIFASFLGEVIGTLVLGEKFYFDQLETGKNINAAFDNLIGNAFDDKMGKKVDFKQVCVVVGGFLVWKIAKNLYDNLDRDGKMDLYAAITATAGDLTAMGMKSIAGSFFQKALKNKVVQENLSTPMAKWLQDVVPDTTLVKWGKGKEALKYQMTDFAKSDVIQKYLEEFFGMGAAKVVEIDMAAAKGLYELTSQSSIESTIDVSAWPIISWTTVTSDKNARPEAYKVSINLKTEVVDKLYDYVFEKMFADIPFAQNVKPLPDDPPYIALRA</sequence>
<evidence type="ECO:0000313" key="2">
    <source>
        <dbReference type="Proteomes" id="UP000263273"/>
    </source>
</evidence>
<comment type="caution">
    <text evidence="1">The sequence shown here is derived from an EMBL/GenBank/DDBJ whole genome shotgun (WGS) entry which is preliminary data.</text>
</comment>
<dbReference type="AlphaFoldDB" id="A0A354YWB8"/>
<feature type="non-terminal residue" evidence="1">
    <location>
        <position position="1"/>
    </location>
</feature>
<gene>
    <name evidence="1" type="ORF">DDZ44_06160</name>
</gene>
<accession>A0A354YWB8</accession>
<evidence type="ECO:0000313" key="1">
    <source>
        <dbReference type="EMBL" id="HBK53499.1"/>
    </source>
</evidence>
<dbReference type="EMBL" id="DNZF01000138">
    <property type="protein sequence ID" value="HBK53499.1"/>
    <property type="molecule type" value="Genomic_DNA"/>
</dbReference>
<reference evidence="1 2" key="1">
    <citation type="journal article" date="2018" name="Nat. Biotechnol.">
        <title>A standardized bacterial taxonomy based on genome phylogeny substantially revises the tree of life.</title>
        <authorList>
            <person name="Parks D.H."/>
            <person name="Chuvochina M."/>
            <person name="Waite D.W."/>
            <person name="Rinke C."/>
            <person name="Skarshewski A."/>
            <person name="Chaumeil P.A."/>
            <person name="Hugenholtz P."/>
        </authorList>
    </citation>
    <scope>NUCLEOTIDE SEQUENCE [LARGE SCALE GENOMIC DNA]</scope>
    <source>
        <strain evidence="1">UBA10948</strain>
    </source>
</reference>
<name>A0A354YWB8_9FIRM</name>
<organism evidence="1 2">
    <name type="scientific">Syntrophomonas wolfei</name>
    <dbReference type="NCBI Taxonomy" id="863"/>
    <lineage>
        <taxon>Bacteria</taxon>
        <taxon>Bacillati</taxon>
        <taxon>Bacillota</taxon>
        <taxon>Clostridia</taxon>
        <taxon>Eubacteriales</taxon>
        <taxon>Syntrophomonadaceae</taxon>
        <taxon>Syntrophomonas</taxon>
    </lineage>
</organism>